<evidence type="ECO:0000256" key="5">
    <source>
        <dbReference type="ARBA" id="ARBA00023027"/>
    </source>
</evidence>
<reference evidence="11 12" key="1">
    <citation type="submission" date="2019-11" db="EMBL/GenBank/DDBJ databases">
        <authorList>
            <person name="Cho J.-C."/>
        </authorList>
    </citation>
    <scope>NUCLEOTIDE SEQUENCE [LARGE SCALE GENOMIC DNA]</scope>
    <source>
        <strain evidence="10 11">JH1073</strain>
        <strain evidence="9 12">JH702</strain>
    </source>
</reference>
<comment type="subunit">
    <text evidence="6">NDH-1 is composed of 14 different subunits. Subunits NuoB, C, D, E, F, and G constitute the peripheral sector of the complex.</text>
</comment>
<dbReference type="GO" id="GO:0050136">
    <property type="term" value="F:NADH dehydrogenase (quinone) (non-electrogenic) activity"/>
    <property type="evidence" value="ECO:0007669"/>
    <property type="project" value="UniProtKB-UniRule"/>
</dbReference>
<dbReference type="GO" id="GO:0048038">
    <property type="term" value="F:quinone binding"/>
    <property type="evidence" value="ECO:0007669"/>
    <property type="project" value="UniProtKB-KW"/>
</dbReference>
<name>A0AAJ5ZD33_9CHLR</name>
<dbReference type="Proteomes" id="UP001219901">
    <property type="component" value="Chromosome"/>
</dbReference>
<organism evidence="10 11">
    <name type="scientific">Candidatus Lucifugimonas marina</name>
    <dbReference type="NCBI Taxonomy" id="3038979"/>
    <lineage>
        <taxon>Bacteria</taxon>
        <taxon>Bacillati</taxon>
        <taxon>Chloroflexota</taxon>
        <taxon>Dehalococcoidia</taxon>
        <taxon>SAR202 cluster</taxon>
        <taxon>Candidatus Lucifugimonadales</taxon>
        <taxon>Candidatus Lucifugimonadaceae</taxon>
        <taxon>Candidatus Lucifugimonas</taxon>
    </lineage>
</organism>
<dbReference type="InterPro" id="IPR022885">
    <property type="entry name" value="NDH1_su_D/H"/>
</dbReference>
<keyword evidence="6" id="KW-1003">Cell membrane</keyword>
<dbReference type="HAMAP" id="MF_01358">
    <property type="entry name" value="NDH1_NuoD"/>
    <property type="match status" value="1"/>
</dbReference>
<reference evidence="10" key="2">
    <citation type="journal article" date="2023" name="Nat. Commun.">
        <title>Cultivation of marine bacteria of the SAR202 clade.</title>
        <authorList>
            <person name="Lim Y."/>
            <person name="Seo J.H."/>
            <person name="Giovannoni S.J."/>
            <person name="Kang I."/>
            <person name="Cho J.C."/>
        </authorList>
    </citation>
    <scope>NUCLEOTIDE SEQUENCE</scope>
    <source>
        <strain evidence="10">JH1073</strain>
    </source>
</reference>
<evidence type="ECO:0000256" key="6">
    <source>
        <dbReference type="HAMAP-Rule" id="MF_01358"/>
    </source>
</evidence>
<keyword evidence="4 6" id="KW-1278">Translocase</keyword>
<dbReference type="EC" id="7.1.1.-" evidence="6"/>
<evidence type="ECO:0000313" key="9">
    <source>
        <dbReference type="EMBL" id="MDG0866130.1"/>
    </source>
</evidence>
<keyword evidence="3 6" id="KW-0874">Quinone</keyword>
<evidence type="ECO:0000256" key="3">
    <source>
        <dbReference type="ARBA" id="ARBA00022719"/>
    </source>
</evidence>
<proteinExistence type="inferred from homology"/>
<dbReference type="InterPro" id="IPR001135">
    <property type="entry name" value="NADH_Q_OxRdtase_suD"/>
</dbReference>
<dbReference type="SUPFAM" id="SSF56762">
    <property type="entry name" value="HydB/Nqo4-like"/>
    <property type="match status" value="1"/>
</dbReference>
<comment type="similarity">
    <text evidence="1 6 7">Belongs to the complex I 49 kDa subunit family.</text>
</comment>
<reference evidence="11" key="3">
    <citation type="submission" date="2023-06" db="EMBL/GenBank/DDBJ databases">
        <title>Pangenomics reveal diversification of enzyme families and niche specialization in globally abundant SAR202 bacteria.</title>
        <authorList>
            <person name="Saw J.H.W."/>
        </authorList>
    </citation>
    <scope>NUCLEOTIDE SEQUENCE [LARGE SCALE GENOMIC DNA]</scope>
    <source>
        <strain evidence="11">JH1073</strain>
    </source>
</reference>
<keyword evidence="2 6" id="KW-0813">Transport</keyword>
<evidence type="ECO:0000256" key="2">
    <source>
        <dbReference type="ARBA" id="ARBA00022448"/>
    </source>
</evidence>
<dbReference type="GO" id="GO:0005886">
    <property type="term" value="C:plasma membrane"/>
    <property type="evidence" value="ECO:0007669"/>
    <property type="project" value="UniProtKB-SubCell"/>
</dbReference>
<comment type="catalytic activity">
    <reaction evidence="6">
        <text>a quinone + NADH + 5 H(+)(in) = a quinol + NAD(+) + 4 H(+)(out)</text>
        <dbReference type="Rhea" id="RHEA:57888"/>
        <dbReference type="ChEBI" id="CHEBI:15378"/>
        <dbReference type="ChEBI" id="CHEBI:24646"/>
        <dbReference type="ChEBI" id="CHEBI:57540"/>
        <dbReference type="ChEBI" id="CHEBI:57945"/>
        <dbReference type="ChEBI" id="CHEBI:132124"/>
    </reaction>
</comment>
<accession>A0AAJ5ZD33</accession>
<dbReference type="InterPro" id="IPR029014">
    <property type="entry name" value="NiFe-Hase_large"/>
</dbReference>
<dbReference type="InterPro" id="IPR014029">
    <property type="entry name" value="NADH_UbQ_OxRdtase_49kDa_CS"/>
</dbReference>
<feature type="domain" description="NADH-quinone oxidoreductase subunit D" evidence="8">
    <location>
        <begin position="121"/>
        <end position="286"/>
    </location>
</feature>
<gene>
    <name evidence="6" type="primary">nuoD</name>
    <name evidence="9" type="ORF">GKO46_03480</name>
    <name evidence="10" type="ORF">GKO48_05780</name>
</gene>
<evidence type="ECO:0000313" key="11">
    <source>
        <dbReference type="Proteomes" id="UP001219901"/>
    </source>
</evidence>
<dbReference type="AlphaFoldDB" id="A0AAJ5ZD33"/>
<evidence type="ECO:0000256" key="7">
    <source>
        <dbReference type="RuleBase" id="RU003685"/>
    </source>
</evidence>
<dbReference type="NCBIfam" id="NF004739">
    <property type="entry name" value="PRK06075.1"/>
    <property type="match status" value="1"/>
</dbReference>
<keyword evidence="5 6" id="KW-0520">NAD</keyword>
<evidence type="ECO:0000256" key="4">
    <source>
        <dbReference type="ARBA" id="ARBA00022967"/>
    </source>
</evidence>
<evidence type="ECO:0000313" key="10">
    <source>
        <dbReference type="EMBL" id="WFG39147.1"/>
    </source>
</evidence>
<dbReference type="PANTHER" id="PTHR11993">
    <property type="entry name" value="NADH-UBIQUINONE OXIDOREDUCTASE 49 KDA SUBUNIT"/>
    <property type="match status" value="1"/>
</dbReference>
<dbReference type="EMBL" id="WMBE01000001">
    <property type="protein sequence ID" value="MDG0866130.1"/>
    <property type="molecule type" value="Genomic_DNA"/>
</dbReference>
<evidence type="ECO:0000313" key="12">
    <source>
        <dbReference type="Proteomes" id="UP001321249"/>
    </source>
</evidence>
<dbReference type="Proteomes" id="UP001321249">
    <property type="component" value="Unassembled WGS sequence"/>
</dbReference>
<keyword evidence="10" id="KW-0560">Oxidoreductase</keyword>
<protein>
    <recommendedName>
        <fullName evidence="6">NADH-quinone oxidoreductase subunit D</fullName>
        <ecNumber evidence="6">7.1.1.-</ecNumber>
    </recommendedName>
    <alternativeName>
        <fullName evidence="6">NADH dehydrogenase I subunit D</fullName>
    </alternativeName>
    <alternativeName>
        <fullName evidence="6">NDH-1 subunit D</fullName>
    </alternativeName>
</protein>
<comment type="function">
    <text evidence="6">NDH-1 shuttles electrons from NADH, via FMN and iron-sulfur (Fe-S) centers, to quinones in the respiratory chain. The immediate electron acceptor for the enzyme in this species is believed to be ubiquinone. Couples the redox reaction to proton translocation (for every two electrons transferred, four hydrogen ions are translocated across the cytoplasmic membrane), and thus conserves the redox energy in a proton gradient.</text>
</comment>
<keyword evidence="6" id="KW-0472">Membrane</keyword>
<evidence type="ECO:0000256" key="1">
    <source>
        <dbReference type="ARBA" id="ARBA00005769"/>
    </source>
</evidence>
<dbReference type="Gene3D" id="1.10.645.10">
    <property type="entry name" value="Cytochrome-c3 Hydrogenase, chain B"/>
    <property type="match status" value="1"/>
</dbReference>
<feature type="domain" description="NADH-quinone oxidoreductase subunit D" evidence="8">
    <location>
        <begin position="289"/>
        <end position="370"/>
    </location>
</feature>
<dbReference type="EMBL" id="CP046147">
    <property type="protein sequence ID" value="WFG39147.1"/>
    <property type="molecule type" value="Genomic_DNA"/>
</dbReference>
<dbReference type="PROSITE" id="PS00535">
    <property type="entry name" value="COMPLEX1_49K"/>
    <property type="match status" value="1"/>
</dbReference>
<keyword evidence="11" id="KW-1185">Reference proteome</keyword>
<sequence>MAIKTQPVTVNLGPQHPSTHGVFRMRVMFDGEEIVDVEPVFGYLHRGSEKLAEERTYTQIVTLTDRMDYVSSMLNNQAYILAVEKLAGIEPSPRGVWLRMIASELQRIASHLVATGFLLQDLGALGTPLIYAMRERENILDLFEMLCGARITNSYLRPGGVFMDAPAEFWPALDRGLDDIVNTIDELETYLSGNEIVFSRTKGTAVLPPELLINASVTGPMLRASGVDWDLRHRAPYDYYDKISFERKLHTASDNYARYWVRVQEARESVKIIRQCIEQIEPGEVRPSFDDVPRLIRPPAGDAYAAIEGSKGELGFYLVSDGGIAPYRMHVRASSLINLTLLRDMLIGGQFGDLFVTFGSVDLNMGEVDR</sequence>
<keyword evidence="6" id="KW-0830">Ubiquinone</keyword>
<evidence type="ECO:0000259" key="8">
    <source>
        <dbReference type="Pfam" id="PF00346"/>
    </source>
</evidence>
<dbReference type="Pfam" id="PF00346">
    <property type="entry name" value="Complex1_49kDa"/>
    <property type="match status" value="2"/>
</dbReference>
<dbReference type="RefSeq" id="WP_342822547.1">
    <property type="nucleotide sequence ID" value="NZ_CP046146.1"/>
</dbReference>
<comment type="subcellular location">
    <subcellularLocation>
        <location evidence="6">Cell membrane</location>
        <topology evidence="6">Peripheral membrane protein</topology>
        <orientation evidence="6">Cytoplasmic side</orientation>
    </subcellularLocation>
</comment>
<dbReference type="PANTHER" id="PTHR11993:SF10">
    <property type="entry name" value="NADH DEHYDROGENASE [UBIQUINONE] IRON-SULFUR PROTEIN 2, MITOCHONDRIAL"/>
    <property type="match status" value="1"/>
</dbReference>
<dbReference type="GO" id="GO:0051287">
    <property type="term" value="F:NAD binding"/>
    <property type="evidence" value="ECO:0007669"/>
    <property type="project" value="InterPro"/>
</dbReference>